<dbReference type="SUPFAM" id="SSF103473">
    <property type="entry name" value="MFS general substrate transporter"/>
    <property type="match status" value="1"/>
</dbReference>
<dbReference type="GO" id="GO:0005886">
    <property type="term" value="C:plasma membrane"/>
    <property type="evidence" value="ECO:0007669"/>
    <property type="project" value="UniProtKB-SubCell"/>
</dbReference>
<feature type="transmembrane region" description="Helical" evidence="7">
    <location>
        <begin position="384"/>
        <end position="407"/>
    </location>
</feature>
<keyword evidence="6 7" id="KW-0472">Membrane</keyword>
<sequence length="417" mass="44605">MIPVPAAAPHDPYAALKIPEFRLFVLARLCLSLALQMQAVVVGWQIYSLTKDPLSLGLIGLAEAIPAIIVALYAGHVADNNNRKIIILTCVLVLLACSVALLVYTLPVSRGVLQQFGVWPIYLVIFFTGIARGFNNPAVFSFMPQIVNNKQLYGNAVTWSTTTSQGASMAGPAIGGLIYGFWGVTASYTVVVVLLFLATLFFLLISAKPLPPSQGRLPIKESLLSGLRFVFNNQIILSAMSLDLFAVLFGGAVALLPVFASDILHTGPQGLGFLRAAPAIGSILMAVFLTHRPVKINAGKRMLLCVAGFGLCIILFGLSTNFWFSLVLLGLSGAFDSISVIIRSTLMQTLTPEHMKGRVSSVNNIFVGSSNEIGAFESGFAARLLGVIPAVIFGGCMTLLVVGVTSWKADKLRRLHL</sequence>
<dbReference type="RefSeq" id="WP_150090188.1">
    <property type="nucleotide sequence ID" value="NZ_VWSF01000014.1"/>
</dbReference>
<comment type="caution">
    <text evidence="8">The sequence shown here is derived from an EMBL/GenBank/DDBJ whole genome shotgun (WGS) entry which is preliminary data.</text>
</comment>
<reference evidence="8 9" key="1">
    <citation type="submission" date="2019-09" db="EMBL/GenBank/DDBJ databases">
        <title>Genome sequence and assembly of Adhaeribacter sp.</title>
        <authorList>
            <person name="Chhetri G."/>
        </authorList>
    </citation>
    <scope>NUCLEOTIDE SEQUENCE [LARGE SCALE GENOMIC DNA]</scope>
    <source>
        <strain evidence="8 9">DK36</strain>
    </source>
</reference>
<dbReference type="Pfam" id="PF05977">
    <property type="entry name" value="MFS_3"/>
    <property type="match status" value="1"/>
</dbReference>
<evidence type="ECO:0000256" key="2">
    <source>
        <dbReference type="ARBA" id="ARBA00022448"/>
    </source>
</evidence>
<feature type="transmembrane region" description="Helical" evidence="7">
    <location>
        <begin position="156"/>
        <end position="182"/>
    </location>
</feature>
<proteinExistence type="predicted"/>
<dbReference type="PANTHER" id="PTHR23513">
    <property type="entry name" value="INTEGRAL MEMBRANE EFFLUX PROTEIN-RELATED"/>
    <property type="match status" value="1"/>
</dbReference>
<dbReference type="Proteomes" id="UP000323426">
    <property type="component" value="Unassembled WGS sequence"/>
</dbReference>
<evidence type="ECO:0000256" key="4">
    <source>
        <dbReference type="ARBA" id="ARBA00022692"/>
    </source>
</evidence>
<evidence type="ECO:0000256" key="7">
    <source>
        <dbReference type="SAM" id="Phobius"/>
    </source>
</evidence>
<feature type="transmembrane region" description="Helical" evidence="7">
    <location>
        <begin position="85"/>
        <end position="104"/>
    </location>
</feature>
<feature type="transmembrane region" description="Helical" evidence="7">
    <location>
        <begin position="302"/>
        <end position="324"/>
    </location>
</feature>
<feature type="transmembrane region" description="Helical" evidence="7">
    <location>
        <begin position="25"/>
        <end position="47"/>
    </location>
</feature>
<name>A0A5M6D775_9BACT</name>
<dbReference type="Gene3D" id="1.20.1250.20">
    <property type="entry name" value="MFS general substrate transporter like domains"/>
    <property type="match status" value="1"/>
</dbReference>
<evidence type="ECO:0000256" key="3">
    <source>
        <dbReference type="ARBA" id="ARBA00022475"/>
    </source>
</evidence>
<protein>
    <submittedName>
        <fullName evidence="8">MFS transporter</fullName>
    </submittedName>
</protein>
<evidence type="ECO:0000313" key="8">
    <source>
        <dbReference type="EMBL" id="KAA5543381.1"/>
    </source>
</evidence>
<keyword evidence="4 7" id="KW-0812">Transmembrane</keyword>
<feature type="transmembrane region" description="Helical" evidence="7">
    <location>
        <begin position="272"/>
        <end position="290"/>
    </location>
</feature>
<evidence type="ECO:0000313" key="9">
    <source>
        <dbReference type="Proteomes" id="UP000323426"/>
    </source>
</evidence>
<dbReference type="AlphaFoldDB" id="A0A5M6D775"/>
<comment type="subcellular location">
    <subcellularLocation>
        <location evidence="1">Cell membrane</location>
        <topology evidence="1">Multi-pass membrane protein</topology>
    </subcellularLocation>
</comment>
<dbReference type="CDD" id="cd06173">
    <property type="entry name" value="MFS_MefA_like"/>
    <property type="match status" value="1"/>
</dbReference>
<feature type="transmembrane region" description="Helical" evidence="7">
    <location>
        <begin position="53"/>
        <end position="73"/>
    </location>
</feature>
<feature type="transmembrane region" description="Helical" evidence="7">
    <location>
        <begin position="188"/>
        <end position="207"/>
    </location>
</feature>
<dbReference type="EMBL" id="VWSF01000014">
    <property type="protein sequence ID" value="KAA5543381.1"/>
    <property type="molecule type" value="Genomic_DNA"/>
</dbReference>
<dbReference type="InterPro" id="IPR010290">
    <property type="entry name" value="TM_effector"/>
</dbReference>
<feature type="transmembrane region" description="Helical" evidence="7">
    <location>
        <begin position="116"/>
        <end position="135"/>
    </location>
</feature>
<keyword evidence="5 7" id="KW-1133">Transmembrane helix</keyword>
<evidence type="ECO:0000256" key="1">
    <source>
        <dbReference type="ARBA" id="ARBA00004651"/>
    </source>
</evidence>
<keyword evidence="2" id="KW-0813">Transport</keyword>
<accession>A0A5M6D775</accession>
<evidence type="ECO:0000256" key="5">
    <source>
        <dbReference type="ARBA" id="ARBA00022989"/>
    </source>
</evidence>
<organism evidence="8 9">
    <name type="scientific">Adhaeribacter rhizoryzae</name>
    <dbReference type="NCBI Taxonomy" id="2607907"/>
    <lineage>
        <taxon>Bacteria</taxon>
        <taxon>Pseudomonadati</taxon>
        <taxon>Bacteroidota</taxon>
        <taxon>Cytophagia</taxon>
        <taxon>Cytophagales</taxon>
        <taxon>Hymenobacteraceae</taxon>
        <taxon>Adhaeribacter</taxon>
    </lineage>
</organism>
<feature type="transmembrane region" description="Helical" evidence="7">
    <location>
        <begin position="235"/>
        <end position="260"/>
    </location>
</feature>
<gene>
    <name evidence="8" type="ORF">F0145_17220</name>
</gene>
<dbReference type="PANTHER" id="PTHR23513:SF9">
    <property type="entry name" value="ENTEROBACTIN EXPORTER ENTS"/>
    <property type="match status" value="1"/>
</dbReference>
<evidence type="ECO:0000256" key="6">
    <source>
        <dbReference type="ARBA" id="ARBA00023136"/>
    </source>
</evidence>
<keyword evidence="3" id="KW-1003">Cell membrane</keyword>
<dbReference type="InterPro" id="IPR036259">
    <property type="entry name" value="MFS_trans_sf"/>
</dbReference>
<keyword evidence="9" id="KW-1185">Reference proteome</keyword>